<evidence type="ECO:0000313" key="1">
    <source>
        <dbReference type="EMBL" id="OWZ00638.1"/>
    </source>
</evidence>
<proteinExistence type="predicted"/>
<reference evidence="2" key="1">
    <citation type="submission" date="2017-03" db="EMBL/GenBank/DDBJ databases">
        <title>Phytopthora megakarya and P. palmivora, two closely related causual agents of cacao black pod achieved similar genome size and gene model numbers by different mechanisms.</title>
        <authorList>
            <person name="Ali S."/>
            <person name="Shao J."/>
            <person name="Larry D.J."/>
            <person name="Kronmiller B."/>
            <person name="Shen D."/>
            <person name="Strem M.D."/>
            <person name="Melnick R.L."/>
            <person name="Guiltinan M.J."/>
            <person name="Tyler B.M."/>
            <person name="Meinhardt L.W."/>
            <person name="Bailey B.A."/>
        </authorList>
    </citation>
    <scope>NUCLEOTIDE SEQUENCE [LARGE SCALE GENOMIC DNA]</scope>
    <source>
        <strain evidence="2">zdho120</strain>
    </source>
</reference>
<dbReference type="Proteomes" id="UP000198211">
    <property type="component" value="Unassembled WGS sequence"/>
</dbReference>
<gene>
    <name evidence="1" type="ORF">PHMEG_00028127</name>
</gene>
<evidence type="ECO:0000313" key="2">
    <source>
        <dbReference type="Proteomes" id="UP000198211"/>
    </source>
</evidence>
<organism evidence="1 2">
    <name type="scientific">Phytophthora megakarya</name>
    <dbReference type="NCBI Taxonomy" id="4795"/>
    <lineage>
        <taxon>Eukaryota</taxon>
        <taxon>Sar</taxon>
        <taxon>Stramenopiles</taxon>
        <taxon>Oomycota</taxon>
        <taxon>Peronosporomycetes</taxon>
        <taxon>Peronosporales</taxon>
        <taxon>Peronosporaceae</taxon>
        <taxon>Phytophthora</taxon>
    </lineage>
</organism>
<dbReference type="InterPro" id="IPR009057">
    <property type="entry name" value="Homeodomain-like_sf"/>
</dbReference>
<dbReference type="AlphaFoldDB" id="A0A225V6W5"/>
<comment type="caution">
    <text evidence="1">The sequence shown here is derived from an EMBL/GenBank/DDBJ whole genome shotgun (WGS) entry which is preliminary data.</text>
</comment>
<name>A0A225V6W5_9STRA</name>
<accession>A0A225V6W5</accession>
<dbReference type="EMBL" id="NBNE01007452">
    <property type="protein sequence ID" value="OWZ00638.1"/>
    <property type="molecule type" value="Genomic_DNA"/>
</dbReference>
<protein>
    <recommendedName>
        <fullName evidence="3">Transposase</fullName>
    </recommendedName>
</protein>
<dbReference type="OrthoDB" id="110005at2759"/>
<dbReference type="SUPFAM" id="SSF46689">
    <property type="entry name" value="Homeodomain-like"/>
    <property type="match status" value="1"/>
</dbReference>
<evidence type="ECO:0008006" key="3">
    <source>
        <dbReference type="Google" id="ProtNLM"/>
    </source>
</evidence>
<keyword evidence="2" id="KW-1185">Reference proteome</keyword>
<sequence>MGYRRYTDDDRQCVLNADKNREYWALIAKYNDIAYQTAWRWVKKATKANITSLDTPSLVKQRGGERCTKVLPAHLSYLVELFEDSGQLSLYDTIDELNTKYGIEVSPAQFIMFDAVCFTLKKIHAKPTDKNSEGVKALRRGYVLKVSQFQDRRKRILHFDETNFNLFCTRNYGWSRREKRAVVDEKQERYEQ</sequence>